<reference evidence="3 4" key="1">
    <citation type="submission" date="2020-05" db="EMBL/GenBank/DDBJ databases">
        <title>Azospirillum oleiclasticum sp. nov, a nitrogen-fixing and heavy crude oil-emulsifying bacterium isolated from the crude oil of Yumen Oilfield.</title>
        <authorList>
            <person name="Wu D."/>
            <person name="Cai M."/>
            <person name="Zhang X."/>
        </authorList>
    </citation>
    <scope>NUCLEOTIDE SEQUENCE [LARGE SCALE GENOMIC DNA]</scope>
    <source>
        <strain evidence="3 4">ROY-1-1-2</strain>
    </source>
</reference>
<keyword evidence="1" id="KW-0812">Transmembrane</keyword>
<feature type="signal peptide" evidence="2">
    <location>
        <begin position="1"/>
        <end position="27"/>
    </location>
</feature>
<feature type="transmembrane region" description="Helical" evidence="1">
    <location>
        <begin position="43"/>
        <end position="65"/>
    </location>
</feature>
<protein>
    <submittedName>
        <fullName evidence="3">Uncharacterized protein</fullName>
    </submittedName>
</protein>
<proteinExistence type="predicted"/>
<evidence type="ECO:0000313" key="3">
    <source>
        <dbReference type="EMBL" id="NYZ18623.1"/>
    </source>
</evidence>
<dbReference type="EMBL" id="JABFDB010000001">
    <property type="protein sequence ID" value="NYZ18623.1"/>
    <property type="molecule type" value="Genomic_DNA"/>
</dbReference>
<sequence>MGDGTRRRCAAALVLLAVTLASRPGVAMEWPSPKTTFVNTVFYGTLYGMAVTAVGAIGLGINAVVAPAYAPVALTFGTPAVMVTVMSRAVPWAIATVPPWAADTYDGWFGEPPEEP</sequence>
<dbReference type="RefSeq" id="WP_180280349.1">
    <property type="nucleotide sequence ID" value="NZ_JABFDB010000001.1"/>
</dbReference>
<organism evidence="3 4">
    <name type="scientific">Azospirillum oleiclasticum</name>
    <dbReference type="NCBI Taxonomy" id="2735135"/>
    <lineage>
        <taxon>Bacteria</taxon>
        <taxon>Pseudomonadati</taxon>
        <taxon>Pseudomonadota</taxon>
        <taxon>Alphaproteobacteria</taxon>
        <taxon>Rhodospirillales</taxon>
        <taxon>Azospirillaceae</taxon>
        <taxon>Azospirillum</taxon>
    </lineage>
</organism>
<evidence type="ECO:0000256" key="1">
    <source>
        <dbReference type="SAM" id="Phobius"/>
    </source>
</evidence>
<keyword evidence="1" id="KW-0472">Membrane</keyword>
<evidence type="ECO:0000256" key="2">
    <source>
        <dbReference type="SAM" id="SignalP"/>
    </source>
</evidence>
<comment type="caution">
    <text evidence="3">The sequence shown here is derived from an EMBL/GenBank/DDBJ whole genome shotgun (WGS) entry which is preliminary data.</text>
</comment>
<feature type="transmembrane region" description="Helical" evidence="1">
    <location>
        <begin position="72"/>
        <end position="94"/>
    </location>
</feature>
<feature type="chain" id="PRO_5046639961" evidence="2">
    <location>
        <begin position="28"/>
        <end position="116"/>
    </location>
</feature>
<keyword evidence="2" id="KW-0732">Signal</keyword>
<gene>
    <name evidence="3" type="ORF">HND93_02780</name>
</gene>
<dbReference type="Proteomes" id="UP000584642">
    <property type="component" value="Unassembled WGS sequence"/>
</dbReference>
<keyword evidence="1" id="KW-1133">Transmembrane helix</keyword>
<accession>A0ABX2T5Z0</accession>
<name>A0ABX2T5Z0_9PROT</name>
<evidence type="ECO:0000313" key="4">
    <source>
        <dbReference type="Proteomes" id="UP000584642"/>
    </source>
</evidence>
<keyword evidence="4" id="KW-1185">Reference proteome</keyword>